<dbReference type="PANTHER" id="PTHR42978:SF7">
    <property type="entry name" value="METALLO-HYDROLASE RV2300C-RELATED"/>
    <property type="match status" value="1"/>
</dbReference>
<comment type="caution">
    <text evidence="7">The sequence shown here is derived from an EMBL/GenBank/DDBJ whole genome shotgun (WGS) entry which is preliminary data.</text>
</comment>
<gene>
    <name evidence="7" type="ORF">EV668_0139</name>
</gene>
<dbReference type="InterPro" id="IPR051013">
    <property type="entry name" value="MBL_superfamily_lactonases"/>
</dbReference>
<evidence type="ECO:0000256" key="3">
    <source>
        <dbReference type="ARBA" id="ARBA00022723"/>
    </source>
</evidence>
<accession>A0A4R7C849</accession>
<dbReference type="Pfam" id="PF00753">
    <property type="entry name" value="Lactamase_B"/>
    <property type="match status" value="1"/>
</dbReference>
<dbReference type="AlphaFoldDB" id="A0A4R7C849"/>
<dbReference type="InterPro" id="IPR001279">
    <property type="entry name" value="Metallo-B-lactamas"/>
</dbReference>
<evidence type="ECO:0000313" key="8">
    <source>
        <dbReference type="Proteomes" id="UP000295122"/>
    </source>
</evidence>
<dbReference type="SUPFAM" id="SSF56281">
    <property type="entry name" value="Metallo-hydrolase/oxidoreductase"/>
    <property type="match status" value="1"/>
</dbReference>
<name>A0A4R7C849_9HYPH</name>
<dbReference type="EMBL" id="SNZR01000011">
    <property type="protein sequence ID" value="TDR92897.1"/>
    <property type="molecule type" value="Genomic_DNA"/>
</dbReference>
<evidence type="ECO:0000256" key="2">
    <source>
        <dbReference type="ARBA" id="ARBA00007749"/>
    </source>
</evidence>
<dbReference type="GO" id="GO:0016787">
    <property type="term" value="F:hydrolase activity"/>
    <property type="evidence" value="ECO:0007669"/>
    <property type="project" value="UniProtKB-KW"/>
</dbReference>
<comment type="cofactor">
    <cofactor evidence="1">
        <name>Zn(2+)</name>
        <dbReference type="ChEBI" id="CHEBI:29105"/>
    </cofactor>
</comment>
<dbReference type="InterPro" id="IPR036866">
    <property type="entry name" value="RibonucZ/Hydroxyglut_hydro"/>
</dbReference>
<dbReference type="OrthoDB" id="9773738at2"/>
<dbReference type="Proteomes" id="UP000295122">
    <property type="component" value="Unassembled WGS sequence"/>
</dbReference>
<keyword evidence="5" id="KW-0862">Zinc</keyword>
<evidence type="ECO:0000256" key="4">
    <source>
        <dbReference type="ARBA" id="ARBA00022801"/>
    </source>
</evidence>
<keyword evidence="8" id="KW-1185">Reference proteome</keyword>
<comment type="similarity">
    <text evidence="2">Belongs to the metallo-beta-lactamase superfamily.</text>
</comment>
<dbReference type="PANTHER" id="PTHR42978">
    <property type="entry name" value="QUORUM-QUENCHING LACTONASE YTNP-RELATED-RELATED"/>
    <property type="match status" value="1"/>
</dbReference>
<evidence type="ECO:0000259" key="6">
    <source>
        <dbReference type="SMART" id="SM00849"/>
    </source>
</evidence>
<evidence type="ECO:0000256" key="5">
    <source>
        <dbReference type="ARBA" id="ARBA00022833"/>
    </source>
</evidence>
<dbReference type="GO" id="GO:0046872">
    <property type="term" value="F:metal ion binding"/>
    <property type="evidence" value="ECO:0007669"/>
    <property type="project" value="UniProtKB-KW"/>
</dbReference>
<dbReference type="CDD" id="cd07729">
    <property type="entry name" value="AHL_lactonase_MBL-fold"/>
    <property type="match status" value="1"/>
</dbReference>
<evidence type="ECO:0000256" key="1">
    <source>
        <dbReference type="ARBA" id="ARBA00001947"/>
    </source>
</evidence>
<evidence type="ECO:0000313" key="7">
    <source>
        <dbReference type="EMBL" id="TDR92897.1"/>
    </source>
</evidence>
<proteinExistence type="inferred from homology"/>
<dbReference type="Gene3D" id="3.60.15.10">
    <property type="entry name" value="Ribonuclease Z/Hydroxyacylglutathione hydrolase-like"/>
    <property type="match status" value="1"/>
</dbReference>
<keyword evidence="3" id="KW-0479">Metal-binding</keyword>
<protein>
    <submittedName>
        <fullName evidence="7">Glyoxylase-like metal-dependent hydrolase (Beta-lactamase superfamily II)</fullName>
    </submittedName>
</protein>
<dbReference type="RefSeq" id="WP_133767947.1">
    <property type="nucleotide sequence ID" value="NZ_SNZR01000011.1"/>
</dbReference>
<keyword evidence="4 7" id="KW-0378">Hydrolase</keyword>
<dbReference type="SMART" id="SM00849">
    <property type="entry name" value="Lactamase_B"/>
    <property type="match status" value="1"/>
</dbReference>
<feature type="domain" description="Metallo-beta-lactamase" evidence="6">
    <location>
        <begin position="36"/>
        <end position="235"/>
    </location>
</feature>
<organism evidence="7 8">
    <name type="scientific">Enterovirga rhinocerotis</name>
    <dbReference type="NCBI Taxonomy" id="1339210"/>
    <lineage>
        <taxon>Bacteria</taxon>
        <taxon>Pseudomonadati</taxon>
        <taxon>Pseudomonadota</taxon>
        <taxon>Alphaproteobacteria</taxon>
        <taxon>Hyphomicrobiales</taxon>
        <taxon>Methylobacteriaceae</taxon>
        <taxon>Enterovirga</taxon>
    </lineage>
</organism>
<sequence length="265" mass="29496">MTYEVYAVRYARNAERRSPDNFLGGDTHDVPMPMDFYVWTIVGEGRTIVVDTGFDATSGARRGRDVMRPVKTGLEQIGIQCDAVDDVVVTHMHWDHAGNHGLFPNSRYHIQDREMGYCTGRCMCHEPMRRPFDVEDVTEMVGKIFAGRVAFHDGDAEIAPGVSLHWVGGHSKGLQVVRVRTRRGWVVLASDAAHYYANFRQGRPFPIIHSLEDLFDGFGKLNALASSADHIIPGHDPQVLTSYPPARDGLDGIARLDLEPSAPGR</sequence>
<reference evidence="7 8" key="1">
    <citation type="submission" date="2019-03" db="EMBL/GenBank/DDBJ databases">
        <title>Genomic Encyclopedia of Type Strains, Phase IV (KMG-IV): sequencing the most valuable type-strain genomes for metagenomic binning, comparative biology and taxonomic classification.</title>
        <authorList>
            <person name="Goeker M."/>
        </authorList>
    </citation>
    <scope>NUCLEOTIDE SEQUENCE [LARGE SCALE GENOMIC DNA]</scope>
    <source>
        <strain evidence="7 8">DSM 25903</strain>
    </source>
</reference>